<protein>
    <submittedName>
        <fullName evidence="1">Uncharacterized protein</fullName>
    </submittedName>
</protein>
<name>A0A2A7T0N9_ENTFC</name>
<reference evidence="1 2" key="1">
    <citation type="submission" date="2018-07" db="EMBL/GenBank/DDBJ databases">
        <title>High quality draft genome sequencing of Enterococcus faecium exhibiting probiotic potential isolated from mucus of freshwater fish.</title>
        <authorList>
            <person name="El-Jeni R."/>
            <person name="Ghedira K."/>
            <person name="Abdelhak S."/>
            <person name="El-Bour M."/>
            <person name="Bouhaouala-Zahar B."/>
        </authorList>
    </citation>
    <scope>NUCLEOTIDE SEQUENCE [LARGE SCALE GENOMIC DNA]</scope>
    <source>
        <strain evidence="1 2">R.A73</strain>
    </source>
</reference>
<gene>
    <name evidence="1" type="ORF">DTX73_05845</name>
</gene>
<dbReference type="RefSeq" id="WP_010732983.1">
    <property type="nucleotide sequence ID" value="NZ_JADBBW010000013.1"/>
</dbReference>
<accession>A0A2A7T0N9</accession>
<evidence type="ECO:0000313" key="1">
    <source>
        <dbReference type="EMBL" id="KAA0691034.1"/>
    </source>
</evidence>
<dbReference type="AlphaFoldDB" id="A0A2A7T0N9"/>
<dbReference type="Proteomes" id="UP000448762">
    <property type="component" value="Unassembled WGS sequence"/>
</dbReference>
<evidence type="ECO:0000313" key="2">
    <source>
        <dbReference type="Proteomes" id="UP000448762"/>
    </source>
</evidence>
<proteinExistence type="predicted"/>
<comment type="caution">
    <text evidence="1">The sequence shown here is derived from an EMBL/GenBank/DDBJ whole genome shotgun (WGS) entry which is preliminary data.</text>
</comment>
<sequence>MNRVFFRKKERERENHPGFFSPPNVYFVRFFINESCVKGGSGTESSMERYLFFENKKVVIP</sequence>
<dbReference type="EMBL" id="QOVC01000004">
    <property type="protein sequence ID" value="KAA0691034.1"/>
    <property type="molecule type" value="Genomic_DNA"/>
</dbReference>
<organism evidence="1 2">
    <name type="scientific">Enterococcus faecium</name>
    <name type="common">Streptococcus faecium</name>
    <dbReference type="NCBI Taxonomy" id="1352"/>
    <lineage>
        <taxon>Bacteria</taxon>
        <taxon>Bacillati</taxon>
        <taxon>Bacillota</taxon>
        <taxon>Bacilli</taxon>
        <taxon>Lactobacillales</taxon>
        <taxon>Enterococcaceae</taxon>
        <taxon>Enterococcus</taxon>
    </lineage>
</organism>